<dbReference type="PANTHER" id="PTHR21621">
    <property type="entry name" value="RIBOSOMAL PROTEIN S6 MODIFICATION PROTEIN"/>
    <property type="match status" value="1"/>
</dbReference>
<sequence>MKRSKLYVLYENPEWLEPLEKALGEQGLQFEPWFVDESMIDLDQEPPEGVFWNRLSASSASRDHQYSLESGHRILSWLEHWGRRVVNGSEVVALERSKFLQHLQFHRHQIQAPRSHFIVGGREQLEQGRRKMSYPFIYKYDCGGKGLGVQKISSDEEWQQFLDLDSWRAAPGNRHIIQDYIVPKEPFITRCEFIGGRFHYAIKADTSQGFELCPADGCHTDSCQLSEDDPSRPKFTLRRDVPQDLIAQYERLLASANIEVAGIEFIESHDGKLYSYDINCNTNYAPAIETSGEVTPGFHRIAAFLSELLIEGEEGK</sequence>
<proteinExistence type="predicted"/>
<evidence type="ECO:0000259" key="2">
    <source>
        <dbReference type="PROSITE" id="PS50975"/>
    </source>
</evidence>
<dbReference type="GO" id="GO:0005524">
    <property type="term" value="F:ATP binding"/>
    <property type="evidence" value="ECO:0007669"/>
    <property type="project" value="UniProtKB-UniRule"/>
</dbReference>
<dbReference type="PROSITE" id="PS50975">
    <property type="entry name" value="ATP_GRASP"/>
    <property type="match status" value="1"/>
</dbReference>
<keyword evidence="1" id="KW-0067">ATP-binding</keyword>
<dbReference type="SUPFAM" id="SSF56059">
    <property type="entry name" value="Glutathione synthetase ATP-binding domain-like"/>
    <property type="match status" value="1"/>
</dbReference>
<dbReference type="Proteomes" id="UP000192907">
    <property type="component" value="Unassembled WGS sequence"/>
</dbReference>
<dbReference type="PANTHER" id="PTHR21621:SF0">
    <property type="entry name" value="BETA-CITRYLGLUTAMATE SYNTHASE B-RELATED"/>
    <property type="match status" value="1"/>
</dbReference>
<protein>
    <submittedName>
        <fullName evidence="3">Glutathione synthase/RimK-type ligase, ATP-grasp superfamily</fullName>
    </submittedName>
</protein>
<dbReference type="GO" id="GO:0018169">
    <property type="term" value="F:ribosomal S6-glutamic acid ligase activity"/>
    <property type="evidence" value="ECO:0007669"/>
    <property type="project" value="TreeGrafter"/>
</dbReference>
<dbReference type="GO" id="GO:0009432">
    <property type="term" value="P:SOS response"/>
    <property type="evidence" value="ECO:0007669"/>
    <property type="project" value="TreeGrafter"/>
</dbReference>
<dbReference type="GO" id="GO:0005737">
    <property type="term" value="C:cytoplasm"/>
    <property type="evidence" value="ECO:0007669"/>
    <property type="project" value="TreeGrafter"/>
</dbReference>
<evidence type="ECO:0000256" key="1">
    <source>
        <dbReference type="PROSITE-ProRule" id="PRU00409"/>
    </source>
</evidence>
<evidence type="ECO:0000313" key="3">
    <source>
        <dbReference type="EMBL" id="SMF29771.1"/>
    </source>
</evidence>
<feature type="domain" description="ATP-grasp" evidence="2">
    <location>
        <begin position="102"/>
        <end position="309"/>
    </location>
</feature>
<name>A0A1Y6C2A9_9BACT</name>
<dbReference type="GO" id="GO:0046872">
    <property type="term" value="F:metal ion binding"/>
    <property type="evidence" value="ECO:0007669"/>
    <property type="project" value="InterPro"/>
</dbReference>
<dbReference type="OrthoDB" id="4789744at2"/>
<dbReference type="Gene3D" id="3.30.470.20">
    <property type="entry name" value="ATP-grasp fold, B domain"/>
    <property type="match status" value="1"/>
</dbReference>
<dbReference type="STRING" id="1513793.SAMN06296036_109130"/>
<dbReference type="AlphaFoldDB" id="A0A1Y6C2A9"/>
<dbReference type="RefSeq" id="WP_132319288.1">
    <property type="nucleotide sequence ID" value="NZ_FWZT01000009.1"/>
</dbReference>
<accession>A0A1Y6C2A9</accession>
<dbReference type="InterPro" id="IPR011761">
    <property type="entry name" value="ATP-grasp"/>
</dbReference>
<evidence type="ECO:0000313" key="4">
    <source>
        <dbReference type="Proteomes" id="UP000192907"/>
    </source>
</evidence>
<keyword evidence="3" id="KW-0436">Ligase</keyword>
<gene>
    <name evidence="3" type="ORF">SAMN06296036_109130</name>
</gene>
<reference evidence="4" key="1">
    <citation type="submission" date="2017-04" db="EMBL/GenBank/DDBJ databases">
        <authorList>
            <person name="Varghese N."/>
            <person name="Submissions S."/>
        </authorList>
    </citation>
    <scope>NUCLEOTIDE SEQUENCE [LARGE SCALE GENOMIC DNA]</scope>
    <source>
        <strain evidence="4">RKEM611</strain>
    </source>
</reference>
<keyword evidence="1" id="KW-0547">Nucleotide-binding</keyword>
<keyword evidence="4" id="KW-1185">Reference proteome</keyword>
<dbReference type="EMBL" id="FWZT01000009">
    <property type="protein sequence ID" value="SMF29771.1"/>
    <property type="molecule type" value="Genomic_DNA"/>
</dbReference>
<organism evidence="3 4">
    <name type="scientific">Pseudobacteriovorax antillogorgiicola</name>
    <dbReference type="NCBI Taxonomy" id="1513793"/>
    <lineage>
        <taxon>Bacteria</taxon>
        <taxon>Pseudomonadati</taxon>
        <taxon>Bdellovibrionota</taxon>
        <taxon>Oligoflexia</taxon>
        <taxon>Oligoflexales</taxon>
        <taxon>Pseudobacteriovoracaceae</taxon>
        <taxon>Pseudobacteriovorax</taxon>
    </lineage>
</organism>